<reference evidence="1" key="2">
    <citation type="journal article" date="2024" name="Plant">
        <title>Genomic evolution and insights into agronomic trait innovations of Sesamum species.</title>
        <authorList>
            <person name="Miao H."/>
            <person name="Wang L."/>
            <person name="Qu L."/>
            <person name="Liu H."/>
            <person name="Sun Y."/>
            <person name="Le M."/>
            <person name="Wang Q."/>
            <person name="Wei S."/>
            <person name="Zheng Y."/>
            <person name="Lin W."/>
            <person name="Duan Y."/>
            <person name="Cao H."/>
            <person name="Xiong S."/>
            <person name="Wang X."/>
            <person name="Wei L."/>
            <person name="Li C."/>
            <person name="Ma Q."/>
            <person name="Ju M."/>
            <person name="Zhao R."/>
            <person name="Li G."/>
            <person name="Mu C."/>
            <person name="Tian Q."/>
            <person name="Mei H."/>
            <person name="Zhang T."/>
            <person name="Gao T."/>
            <person name="Zhang H."/>
        </authorList>
    </citation>
    <scope>NUCLEOTIDE SEQUENCE</scope>
    <source>
        <strain evidence="1">3651</strain>
    </source>
</reference>
<proteinExistence type="predicted"/>
<evidence type="ECO:0000313" key="2">
    <source>
        <dbReference type="Proteomes" id="UP001293254"/>
    </source>
</evidence>
<accession>A0AAE1XQ04</accession>
<organism evidence="1 2">
    <name type="scientific">Sesamum alatum</name>
    <dbReference type="NCBI Taxonomy" id="300844"/>
    <lineage>
        <taxon>Eukaryota</taxon>
        <taxon>Viridiplantae</taxon>
        <taxon>Streptophyta</taxon>
        <taxon>Embryophyta</taxon>
        <taxon>Tracheophyta</taxon>
        <taxon>Spermatophyta</taxon>
        <taxon>Magnoliopsida</taxon>
        <taxon>eudicotyledons</taxon>
        <taxon>Gunneridae</taxon>
        <taxon>Pentapetalae</taxon>
        <taxon>asterids</taxon>
        <taxon>lamiids</taxon>
        <taxon>Lamiales</taxon>
        <taxon>Pedaliaceae</taxon>
        <taxon>Sesamum</taxon>
    </lineage>
</organism>
<sequence>MGHRKKFKSQSKWFYTPNWPRHRDIRFISCLAWYPEFGHKQVDLDALDLEAIDFARDYINERAEHDYCVDFYLVKLHLLRQCYTTFKRIVDDPAFCWNPLTNRVVGSKASWDALFKENYFAKAYRYRGEALYKVLQSIFDPDYDVNEGASDGDAQVMDSSDDDVEL</sequence>
<gene>
    <name evidence="1" type="ORF">Salat_2701800</name>
</gene>
<keyword evidence="2" id="KW-1185">Reference proteome</keyword>
<protein>
    <submittedName>
        <fullName evidence="1">Uncharacterized protein</fullName>
    </submittedName>
</protein>
<evidence type="ECO:0000313" key="1">
    <source>
        <dbReference type="EMBL" id="KAK4415944.1"/>
    </source>
</evidence>
<name>A0AAE1XQ04_9LAMI</name>
<comment type="caution">
    <text evidence="1">The sequence shown here is derived from an EMBL/GenBank/DDBJ whole genome shotgun (WGS) entry which is preliminary data.</text>
</comment>
<reference evidence="1" key="1">
    <citation type="submission" date="2020-06" db="EMBL/GenBank/DDBJ databases">
        <authorList>
            <person name="Li T."/>
            <person name="Hu X."/>
            <person name="Zhang T."/>
            <person name="Song X."/>
            <person name="Zhang H."/>
            <person name="Dai N."/>
            <person name="Sheng W."/>
            <person name="Hou X."/>
            <person name="Wei L."/>
        </authorList>
    </citation>
    <scope>NUCLEOTIDE SEQUENCE</scope>
    <source>
        <strain evidence="1">3651</strain>
        <tissue evidence="1">Leaf</tissue>
    </source>
</reference>
<dbReference type="AlphaFoldDB" id="A0AAE1XQ04"/>
<dbReference type="EMBL" id="JACGWO010000011">
    <property type="protein sequence ID" value="KAK4415944.1"/>
    <property type="molecule type" value="Genomic_DNA"/>
</dbReference>
<dbReference type="Proteomes" id="UP001293254">
    <property type="component" value="Unassembled WGS sequence"/>
</dbReference>